<reference evidence="3 4" key="1">
    <citation type="journal article" date="2011" name="EMBO J.">
        <title>Structural diversity of bacterial flagellar motors.</title>
        <authorList>
            <person name="Chen S."/>
            <person name="Beeby M."/>
            <person name="Murphy G.E."/>
            <person name="Leadbetter J.R."/>
            <person name="Hendrixson D.R."/>
            <person name="Briegel A."/>
            <person name="Li Z."/>
            <person name="Shi J."/>
            <person name="Tocheva E.I."/>
            <person name="Muller A."/>
            <person name="Dobro M.J."/>
            <person name="Jensen G.J."/>
        </authorList>
    </citation>
    <scope>NUCLEOTIDE SEQUENCE [LARGE SCALE GENOMIC DNA]</scope>
    <source>
        <strain evidence="3 4">ATCC 19624</strain>
    </source>
</reference>
<evidence type="ECO:0000259" key="2">
    <source>
        <dbReference type="Pfam" id="PF00561"/>
    </source>
</evidence>
<evidence type="ECO:0000313" key="4">
    <source>
        <dbReference type="Proteomes" id="UP000016368"/>
    </source>
</evidence>
<accession>F3KU14</accession>
<dbReference type="AlphaFoldDB" id="F3KU14"/>
<proteinExistence type="predicted"/>
<dbReference type="SUPFAM" id="SSF53474">
    <property type="entry name" value="alpha/beta-Hydrolases"/>
    <property type="match status" value="1"/>
</dbReference>
<dbReference type="GO" id="GO:0046464">
    <property type="term" value="P:acylglycerol catabolic process"/>
    <property type="evidence" value="ECO:0007669"/>
    <property type="project" value="TreeGrafter"/>
</dbReference>
<comment type="caution">
    <text evidence="3">The sequence shown here is derived from an EMBL/GenBank/DDBJ whole genome shotgun (WGS) entry which is preliminary data.</text>
</comment>
<keyword evidence="4" id="KW-1185">Reference proteome</keyword>
<name>F3KU14_9BURK</name>
<dbReference type="EMBL" id="AEGR01000058">
    <property type="protein sequence ID" value="EGI76766.1"/>
    <property type="molecule type" value="Genomic_DNA"/>
</dbReference>
<keyword evidence="3" id="KW-0378">Hydrolase</keyword>
<evidence type="ECO:0000313" key="3">
    <source>
        <dbReference type="EMBL" id="EGI76766.1"/>
    </source>
</evidence>
<dbReference type="GO" id="GO:0047372">
    <property type="term" value="F:monoacylglycerol lipase activity"/>
    <property type="evidence" value="ECO:0007669"/>
    <property type="project" value="TreeGrafter"/>
</dbReference>
<protein>
    <submittedName>
        <fullName evidence="3">Alpha/beta hydrolase fold protein</fullName>
    </submittedName>
</protein>
<dbReference type="PANTHER" id="PTHR43798:SF5">
    <property type="entry name" value="MONOACYLGLYCEROL LIPASE ABHD6"/>
    <property type="match status" value="1"/>
</dbReference>
<organism evidence="3 4">
    <name type="scientific">Hylemonella gracilis ATCC 19624</name>
    <dbReference type="NCBI Taxonomy" id="887062"/>
    <lineage>
        <taxon>Bacteria</taxon>
        <taxon>Pseudomonadati</taxon>
        <taxon>Pseudomonadota</taxon>
        <taxon>Betaproteobacteria</taxon>
        <taxon>Burkholderiales</taxon>
        <taxon>Comamonadaceae</taxon>
        <taxon>Hylemonella</taxon>
    </lineage>
</organism>
<evidence type="ECO:0000256" key="1">
    <source>
        <dbReference type="SAM" id="MobiDB-lite"/>
    </source>
</evidence>
<dbReference type="GO" id="GO:0016020">
    <property type="term" value="C:membrane"/>
    <property type="evidence" value="ECO:0007669"/>
    <property type="project" value="TreeGrafter"/>
</dbReference>
<feature type="region of interest" description="Disordered" evidence="1">
    <location>
        <begin position="1"/>
        <end position="25"/>
    </location>
</feature>
<dbReference type="STRING" id="887062.HGR_09730"/>
<dbReference type="Proteomes" id="UP000016368">
    <property type="component" value="Unassembled WGS sequence"/>
</dbReference>
<sequence length="332" mass="35668">MMPCAGPRTARPRKSRTMTEPKLNHVSCPGAAVGSRDGTHRMAYWQWGRDDAPHVVLCVHGLSRQGRDFDVLARALLDAAGGASGDLRIVCPDVVGRGRSDWLADPMGYQIPAYAMDMAVLLGALKPVTLDWLGTSMGGLIGLALLGQAALQPAALPVTLPIRKLVLNDVGPVIAWAALQRIGTYLGAPLHFDTVEQAAEALRLISTGFGPHTREQWLDLTRPMLKPAPRQADKGAGYVLHYDPAIAAPYRQMTPETAAAGEALLWQMYDAIRADTLLLRGQDSDLLSAETAQAMARRGPRARVLEFAGVGHAPTLVADNQVHAVREFLLGS</sequence>
<dbReference type="InterPro" id="IPR050266">
    <property type="entry name" value="AB_hydrolase_sf"/>
</dbReference>
<gene>
    <name evidence="3" type="ORF">HGR_09730</name>
</gene>
<dbReference type="InterPro" id="IPR029058">
    <property type="entry name" value="AB_hydrolase_fold"/>
</dbReference>
<dbReference type="Pfam" id="PF00561">
    <property type="entry name" value="Abhydrolase_1"/>
    <property type="match status" value="1"/>
</dbReference>
<dbReference type="InterPro" id="IPR000073">
    <property type="entry name" value="AB_hydrolase_1"/>
</dbReference>
<dbReference type="Gene3D" id="3.40.50.1820">
    <property type="entry name" value="alpha/beta hydrolase"/>
    <property type="match status" value="1"/>
</dbReference>
<dbReference type="PANTHER" id="PTHR43798">
    <property type="entry name" value="MONOACYLGLYCEROL LIPASE"/>
    <property type="match status" value="1"/>
</dbReference>
<dbReference type="eggNOG" id="COG2267">
    <property type="taxonomic scope" value="Bacteria"/>
</dbReference>
<feature type="domain" description="AB hydrolase-1" evidence="2">
    <location>
        <begin position="55"/>
        <end position="314"/>
    </location>
</feature>